<dbReference type="AlphaFoldDB" id="A0A3N8QS60"/>
<comment type="caution">
    <text evidence="1">The sequence shown here is derived from an EMBL/GenBank/DDBJ whole genome shotgun (WGS) entry which is preliminary data.</text>
</comment>
<evidence type="ECO:0000313" key="2">
    <source>
        <dbReference type="Proteomes" id="UP000269271"/>
    </source>
</evidence>
<reference evidence="1 2" key="1">
    <citation type="submission" date="2018-08" db="EMBL/GenBank/DDBJ databases">
        <title>Comparative analysis of Burkholderia isolates from Puerto Rico.</title>
        <authorList>
            <person name="Hall C."/>
            <person name="Sahl J."/>
            <person name="Wagner D."/>
        </authorList>
    </citation>
    <scope>NUCLEOTIDE SEQUENCE [LARGE SCALE GENOMIC DNA]</scope>
    <source>
        <strain evidence="1 2">Bp9001</strain>
    </source>
</reference>
<gene>
    <name evidence="1" type="ORF">DF037_28840</name>
</gene>
<accession>A0A3N8QS60</accession>
<proteinExistence type="predicted"/>
<evidence type="ECO:0000313" key="1">
    <source>
        <dbReference type="EMBL" id="RQT22116.1"/>
    </source>
</evidence>
<dbReference type="EMBL" id="QTQX01000022">
    <property type="protein sequence ID" value="RQT22116.1"/>
    <property type="molecule type" value="Genomic_DNA"/>
</dbReference>
<protein>
    <submittedName>
        <fullName evidence="1">Uncharacterized protein</fullName>
    </submittedName>
</protein>
<dbReference type="Proteomes" id="UP000269271">
    <property type="component" value="Unassembled WGS sequence"/>
</dbReference>
<sequence length="153" mass="16565">MTMPFFTPADHDAAVQAMLDHPDIGSRPLRGLMSGIKRRARARAVIAFVQAIAPPPPDATITTTRQLMHVLFGHAVSVNDLHRHFATPGRRASDRADPDALAAWLADHREQLAADAEARMVELEIAWQQFTATAAAAAGAIRTASRAERRGDA</sequence>
<organism evidence="1 2">
    <name type="scientific">Burkholderia contaminans</name>
    <dbReference type="NCBI Taxonomy" id="488447"/>
    <lineage>
        <taxon>Bacteria</taxon>
        <taxon>Pseudomonadati</taxon>
        <taxon>Pseudomonadota</taxon>
        <taxon>Betaproteobacteria</taxon>
        <taxon>Burkholderiales</taxon>
        <taxon>Burkholderiaceae</taxon>
        <taxon>Burkholderia</taxon>
        <taxon>Burkholderia cepacia complex</taxon>
    </lineage>
</organism>
<name>A0A3N8QS60_9BURK</name>